<keyword evidence="8 10" id="KW-1133">Transmembrane helix</keyword>
<evidence type="ECO:0000256" key="7">
    <source>
        <dbReference type="ARBA" id="ARBA00022779"/>
    </source>
</evidence>
<name>A0ABT8FGI8_9ACTN</name>
<keyword evidence="11" id="KW-0282">Flagellum</keyword>
<reference evidence="11" key="1">
    <citation type="submission" date="2023-06" db="EMBL/GenBank/DDBJ databases">
        <title>Draft genome sequence of Nocardioides sp. SOB77.</title>
        <authorList>
            <person name="Zhang G."/>
        </authorList>
    </citation>
    <scope>NUCLEOTIDE SEQUENCE</scope>
    <source>
        <strain evidence="11">SOB77</strain>
    </source>
</reference>
<evidence type="ECO:0000313" key="11">
    <source>
        <dbReference type="EMBL" id="MDN4173550.1"/>
    </source>
</evidence>
<comment type="function">
    <text evidence="1 10">Controls the rotational direction of flagella during chemotaxis.</text>
</comment>
<gene>
    <name evidence="11" type="ORF">QWY28_11385</name>
</gene>
<keyword evidence="11" id="KW-0969">Cilium</keyword>
<comment type="similarity">
    <text evidence="3 10">Belongs to the FliL family.</text>
</comment>
<dbReference type="InterPro" id="IPR005503">
    <property type="entry name" value="FliL"/>
</dbReference>
<dbReference type="RefSeq" id="WP_300952667.1">
    <property type="nucleotide sequence ID" value="NZ_JAUHJQ010000004.1"/>
</dbReference>
<protein>
    <recommendedName>
        <fullName evidence="10">Flagellar protein FliL</fullName>
    </recommendedName>
</protein>
<organism evidence="11 12">
    <name type="scientific">Nocardioides oceani</name>
    <dbReference type="NCBI Taxonomy" id="3058369"/>
    <lineage>
        <taxon>Bacteria</taxon>
        <taxon>Bacillati</taxon>
        <taxon>Actinomycetota</taxon>
        <taxon>Actinomycetes</taxon>
        <taxon>Propionibacteriales</taxon>
        <taxon>Nocardioidaceae</taxon>
        <taxon>Nocardioides</taxon>
    </lineage>
</organism>
<sequence>MSTTTLSAPAPAAAEEEPAGGGRKKLVLLLVLVLVAGAAAYWFLLRPGSDAEPVPGEVLVMEPVQVNLADGHYLSVGIALQLVEGAAHADGSKALDATIDLFSGREPDELVRARNRNALKEELMEELDHRYHGEVLDVYFTQFVTQ</sequence>
<keyword evidence="7 10" id="KW-0283">Flagellar rotation</keyword>
<dbReference type="Pfam" id="PF03748">
    <property type="entry name" value="FliL"/>
    <property type="match status" value="1"/>
</dbReference>
<evidence type="ECO:0000256" key="4">
    <source>
        <dbReference type="ARBA" id="ARBA00022475"/>
    </source>
</evidence>
<proteinExistence type="inferred from homology"/>
<evidence type="ECO:0000313" key="12">
    <source>
        <dbReference type="Proteomes" id="UP001168620"/>
    </source>
</evidence>
<accession>A0ABT8FGI8</accession>
<keyword evidence="9 10" id="KW-0472">Membrane</keyword>
<evidence type="ECO:0000256" key="6">
    <source>
        <dbReference type="ARBA" id="ARBA00022692"/>
    </source>
</evidence>
<feature type="transmembrane region" description="Helical" evidence="10">
    <location>
        <begin position="26"/>
        <end position="45"/>
    </location>
</feature>
<dbReference type="Proteomes" id="UP001168620">
    <property type="component" value="Unassembled WGS sequence"/>
</dbReference>
<keyword evidence="5 10" id="KW-0145">Chemotaxis</keyword>
<comment type="subcellular location">
    <subcellularLocation>
        <location evidence="2">Cell membrane</location>
        <topology evidence="2">Single-pass membrane protein</topology>
    </subcellularLocation>
</comment>
<evidence type="ECO:0000256" key="9">
    <source>
        <dbReference type="ARBA" id="ARBA00023136"/>
    </source>
</evidence>
<evidence type="ECO:0000256" key="3">
    <source>
        <dbReference type="ARBA" id="ARBA00008281"/>
    </source>
</evidence>
<evidence type="ECO:0000256" key="8">
    <source>
        <dbReference type="ARBA" id="ARBA00022989"/>
    </source>
</evidence>
<dbReference type="EMBL" id="JAUHJQ010000004">
    <property type="protein sequence ID" value="MDN4173550.1"/>
    <property type="molecule type" value="Genomic_DNA"/>
</dbReference>
<keyword evidence="4 10" id="KW-1003">Cell membrane</keyword>
<evidence type="ECO:0000256" key="10">
    <source>
        <dbReference type="RuleBase" id="RU364125"/>
    </source>
</evidence>
<evidence type="ECO:0000256" key="5">
    <source>
        <dbReference type="ARBA" id="ARBA00022500"/>
    </source>
</evidence>
<keyword evidence="11" id="KW-0966">Cell projection</keyword>
<evidence type="ECO:0000256" key="2">
    <source>
        <dbReference type="ARBA" id="ARBA00004162"/>
    </source>
</evidence>
<evidence type="ECO:0000256" key="1">
    <source>
        <dbReference type="ARBA" id="ARBA00002254"/>
    </source>
</evidence>
<keyword evidence="12" id="KW-1185">Reference proteome</keyword>
<keyword evidence="6 10" id="KW-0812">Transmembrane</keyword>
<comment type="caution">
    <text evidence="11">The sequence shown here is derived from an EMBL/GenBank/DDBJ whole genome shotgun (WGS) entry which is preliminary data.</text>
</comment>